<keyword evidence="4 7" id="KW-0812">Transmembrane</keyword>
<dbReference type="AlphaFoldDB" id="A0A831TAD6"/>
<dbReference type="UniPathway" id="UPA00664"/>
<keyword evidence="8" id="KW-0449">Lipoprotein</keyword>
<keyword evidence="5 7" id="KW-1133">Transmembrane helix</keyword>
<feature type="transmembrane region" description="Helical" evidence="7">
    <location>
        <begin position="256"/>
        <end position="275"/>
    </location>
</feature>
<dbReference type="Pfam" id="PF01790">
    <property type="entry name" value="LGT"/>
    <property type="match status" value="1"/>
</dbReference>
<dbReference type="PANTHER" id="PTHR30589">
    <property type="entry name" value="PROLIPOPROTEIN DIACYLGLYCERYL TRANSFERASE"/>
    <property type="match status" value="1"/>
</dbReference>
<comment type="subcellular location">
    <subcellularLocation>
        <location evidence="7">Cell membrane</location>
        <topology evidence="7">Multi-pass membrane protein</topology>
    </subcellularLocation>
</comment>
<keyword evidence="2 7" id="KW-1003">Cell membrane</keyword>
<accession>A0A831TAD6</accession>
<organism evidence="8">
    <name type="scientific">Thermorudis peleae</name>
    <dbReference type="NCBI Taxonomy" id="1382356"/>
    <lineage>
        <taxon>Bacteria</taxon>
        <taxon>Pseudomonadati</taxon>
        <taxon>Thermomicrobiota</taxon>
        <taxon>Thermomicrobia</taxon>
        <taxon>Thermomicrobia incertae sedis</taxon>
        <taxon>Thermorudis</taxon>
    </lineage>
</organism>
<dbReference type="HAMAP" id="MF_01147">
    <property type="entry name" value="Lgt"/>
    <property type="match status" value="1"/>
</dbReference>
<dbReference type="InterPro" id="IPR001640">
    <property type="entry name" value="Lgt"/>
</dbReference>
<dbReference type="PANTHER" id="PTHR30589:SF0">
    <property type="entry name" value="PHOSPHATIDYLGLYCEROL--PROLIPOPROTEIN DIACYLGLYCERYL TRANSFERASE"/>
    <property type="match status" value="1"/>
</dbReference>
<evidence type="ECO:0000256" key="6">
    <source>
        <dbReference type="ARBA" id="ARBA00023136"/>
    </source>
</evidence>
<comment type="similarity">
    <text evidence="1 7">Belongs to the Lgt family.</text>
</comment>
<comment type="catalytic activity">
    <reaction evidence="7">
        <text>L-cysteinyl-[prolipoprotein] + a 1,2-diacyl-sn-glycero-3-phospho-(1'-sn-glycerol) = an S-1,2-diacyl-sn-glyceryl-L-cysteinyl-[prolipoprotein] + sn-glycerol 1-phosphate + H(+)</text>
        <dbReference type="Rhea" id="RHEA:56712"/>
        <dbReference type="Rhea" id="RHEA-COMP:14679"/>
        <dbReference type="Rhea" id="RHEA-COMP:14680"/>
        <dbReference type="ChEBI" id="CHEBI:15378"/>
        <dbReference type="ChEBI" id="CHEBI:29950"/>
        <dbReference type="ChEBI" id="CHEBI:57685"/>
        <dbReference type="ChEBI" id="CHEBI:64716"/>
        <dbReference type="ChEBI" id="CHEBI:140658"/>
        <dbReference type="EC" id="2.5.1.145"/>
    </reaction>
</comment>
<feature type="transmembrane region" description="Helical" evidence="7">
    <location>
        <begin position="55"/>
        <end position="73"/>
    </location>
</feature>
<sequence length="286" mass="30643">MFEVTIGIDPNIAQVGPFLLTWHGLFTALAILAALPIAHHELRRRGLELPNFDTFAFFTVIGGIIGARLFYVLDHPELFAEDPLRVLAVQEGGLAIYGAVFGGFVTVFLLSRIYGQPFGVLADSIIPGLLLAQAIGRIGCVINGDAWGGPCTCLACSGARAAVPAGGGLGYCPFAFTYTHPDAIIPHDLLGVPTHPYPVYDIAVNLLVLAVVWRLRGRSLPSGALFALAAVLYSVGRFFISFVRQERVWFWGLQEAQVVAIVAGLAALIALIWLLRRPSPVTTPAA</sequence>
<dbReference type="GO" id="GO:0005886">
    <property type="term" value="C:plasma membrane"/>
    <property type="evidence" value="ECO:0007669"/>
    <property type="project" value="UniProtKB-SubCell"/>
</dbReference>
<gene>
    <name evidence="7" type="primary">lgt</name>
    <name evidence="8" type="ORF">ENP34_02165</name>
</gene>
<keyword evidence="3 7" id="KW-0808">Transferase</keyword>
<evidence type="ECO:0000256" key="7">
    <source>
        <dbReference type="HAMAP-Rule" id="MF_01147"/>
    </source>
</evidence>
<evidence type="ECO:0000256" key="4">
    <source>
        <dbReference type="ARBA" id="ARBA00022692"/>
    </source>
</evidence>
<proteinExistence type="inferred from homology"/>
<reference evidence="8" key="1">
    <citation type="journal article" date="2020" name="mSystems">
        <title>Genome- and Community-Level Interaction Insights into Carbon Utilization and Element Cycling Functions of Hydrothermarchaeota in Hydrothermal Sediment.</title>
        <authorList>
            <person name="Zhou Z."/>
            <person name="Liu Y."/>
            <person name="Xu W."/>
            <person name="Pan J."/>
            <person name="Luo Z.H."/>
            <person name="Li M."/>
        </authorList>
    </citation>
    <scope>NUCLEOTIDE SEQUENCE [LARGE SCALE GENOMIC DNA]</scope>
    <source>
        <strain evidence="8">SpSt-210</strain>
    </source>
</reference>
<feature type="binding site" evidence="7">
    <location>
        <position position="137"/>
    </location>
    <ligand>
        <name>a 1,2-diacyl-sn-glycero-3-phospho-(1'-sn-glycerol)</name>
        <dbReference type="ChEBI" id="CHEBI:64716"/>
    </ligand>
</feature>
<comment type="pathway">
    <text evidence="7">Protein modification; lipoprotein biosynthesis (diacylglyceryl transfer).</text>
</comment>
<evidence type="ECO:0000256" key="1">
    <source>
        <dbReference type="ARBA" id="ARBA00007150"/>
    </source>
</evidence>
<evidence type="ECO:0000256" key="5">
    <source>
        <dbReference type="ARBA" id="ARBA00022989"/>
    </source>
</evidence>
<evidence type="ECO:0000256" key="3">
    <source>
        <dbReference type="ARBA" id="ARBA00022679"/>
    </source>
</evidence>
<comment type="caution">
    <text evidence="8">The sequence shown here is derived from an EMBL/GenBank/DDBJ whole genome shotgun (WGS) entry which is preliminary data.</text>
</comment>
<feature type="transmembrane region" description="Helical" evidence="7">
    <location>
        <begin position="12"/>
        <end position="35"/>
    </location>
</feature>
<dbReference type="GO" id="GO:0008961">
    <property type="term" value="F:phosphatidylglycerol-prolipoprotein diacylglyceryl transferase activity"/>
    <property type="evidence" value="ECO:0007669"/>
    <property type="project" value="UniProtKB-UniRule"/>
</dbReference>
<dbReference type="EC" id="2.5.1.145" evidence="7"/>
<feature type="transmembrane region" description="Helical" evidence="7">
    <location>
        <begin position="225"/>
        <end position="244"/>
    </location>
</feature>
<protein>
    <recommendedName>
        <fullName evidence="7">Phosphatidylglycerol--prolipoprotein diacylglyceryl transferase</fullName>
        <ecNumber evidence="7">2.5.1.145</ecNumber>
    </recommendedName>
</protein>
<evidence type="ECO:0000256" key="2">
    <source>
        <dbReference type="ARBA" id="ARBA00022475"/>
    </source>
</evidence>
<name>A0A831TAD6_9BACT</name>
<dbReference type="GO" id="GO:0042158">
    <property type="term" value="P:lipoprotein biosynthetic process"/>
    <property type="evidence" value="ECO:0007669"/>
    <property type="project" value="UniProtKB-UniRule"/>
</dbReference>
<dbReference type="EMBL" id="DSIY01000047">
    <property type="protein sequence ID" value="HEG90242.1"/>
    <property type="molecule type" value="Genomic_DNA"/>
</dbReference>
<comment type="function">
    <text evidence="7">Catalyzes the transfer of the diacylglyceryl group from phosphatidylglycerol to the sulfhydryl group of the N-terminal cysteine of a prolipoprotein, the first step in the formation of mature lipoproteins.</text>
</comment>
<keyword evidence="6 7" id="KW-0472">Membrane</keyword>
<feature type="transmembrane region" description="Helical" evidence="7">
    <location>
        <begin position="94"/>
        <end position="114"/>
    </location>
</feature>
<evidence type="ECO:0000313" key="8">
    <source>
        <dbReference type="EMBL" id="HEG90242.1"/>
    </source>
</evidence>